<protein>
    <submittedName>
        <fullName evidence="2">Uncharacterized protein</fullName>
    </submittedName>
</protein>
<sequence>MAATIEEVEVRAGAVGGVVEVDEASVTPKGASHQRGQGPQHGSEAENEDEKPINVHYSS</sequence>
<evidence type="ECO:0000313" key="2">
    <source>
        <dbReference type="EMBL" id="GFS38029.1"/>
    </source>
</evidence>
<proteinExistence type="predicted"/>
<name>A0A7J0DNV7_9ERIC</name>
<gene>
    <name evidence="2" type="ORF">Acr_00g0055230</name>
</gene>
<evidence type="ECO:0000313" key="3">
    <source>
        <dbReference type="Proteomes" id="UP000585474"/>
    </source>
</evidence>
<dbReference type="Proteomes" id="UP000585474">
    <property type="component" value="Unassembled WGS sequence"/>
</dbReference>
<comment type="caution">
    <text evidence="2">The sequence shown here is derived from an EMBL/GenBank/DDBJ whole genome shotgun (WGS) entry which is preliminary data.</text>
</comment>
<accession>A0A7J0DNV7</accession>
<dbReference type="AlphaFoldDB" id="A0A7J0DNV7"/>
<organism evidence="2 3">
    <name type="scientific">Actinidia rufa</name>
    <dbReference type="NCBI Taxonomy" id="165716"/>
    <lineage>
        <taxon>Eukaryota</taxon>
        <taxon>Viridiplantae</taxon>
        <taxon>Streptophyta</taxon>
        <taxon>Embryophyta</taxon>
        <taxon>Tracheophyta</taxon>
        <taxon>Spermatophyta</taxon>
        <taxon>Magnoliopsida</taxon>
        <taxon>eudicotyledons</taxon>
        <taxon>Gunneridae</taxon>
        <taxon>Pentapetalae</taxon>
        <taxon>asterids</taxon>
        <taxon>Ericales</taxon>
        <taxon>Actinidiaceae</taxon>
        <taxon>Actinidia</taxon>
    </lineage>
</organism>
<evidence type="ECO:0000256" key="1">
    <source>
        <dbReference type="SAM" id="MobiDB-lite"/>
    </source>
</evidence>
<feature type="region of interest" description="Disordered" evidence="1">
    <location>
        <begin position="19"/>
        <end position="59"/>
    </location>
</feature>
<dbReference type="EMBL" id="BJWL01000298">
    <property type="protein sequence ID" value="GFS38029.1"/>
    <property type="molecule type" value="Genomic_DNA"/>
</dbReference>
<reference evidence="3" key="1">
    <citation type="submission" date="2019-07" db="EMBL/GenBank/DDBJ databases">
        <title>De Novo Assembly of kiwifruit Actinidia rufa.</title>
        <authorList>
            <person name="Sugita-Konishi S."/>
            <person name="Sato K."/>
            <person name="Mori E."/>
            <person name="Abe Y."/>
            <person name="Kisaki G."/>
            <person name="Hamano K."/>
            <person name="Suezawa K."/>
            <person name="Otani M."/>
            <person name="Fukuda T."/>
            <person name="Manabe T."/>
            <person name="Gomi K."/>
            <person name="Tabuchi M."/>
            <person name="Akimitsu K."/>
            <person name="Kataoka I."/>
        </authorList>
    </citation>
    <scope>NUCLEOTIDE SEQUENCE [LARGE SCALE GENOMIC DNA]</scope>
    <source>
        <strain evidence="3">cv. Fuchu</strain>
    </source>
</reference>
<keyword evidence="3" id="KW-1185">Reference proteome</keyword>